<dbReference type="Proteomes" id="UP000286746">
    <property type="component" value="Unassembled WGS sequence"/>
</dbReference>
<proteinExistence type="predicted"/>
<accession>A0A401VTW1</accession>
<evidence type="ECO:0008006" key="3">
    <source>
        <dbReference type="Google" id="ProtNLM"/>
    </source>
</evidence>
<dbReference type="EMBL" id="BHZD01000001">
    <property type="protein sequence ID" value="GCD40528.1"/>
    <property type="molecule type" value="Genomic_DNA"/>
</dbReference>
<organism evidence="1 2">
    <name type="scientific">Streptomyces paromomycinus</name>
    <name type="common">Streptomyces rimosus subsp. paromomycinus</name>
    <dbReference type="NCBI Taxonomy" id="92743"/>
    <lineage>
        <taxon>Bacteria</taxon>
        <taxon>Bacillati</taxon>
        <taxon>Actinomycetota</taxon>
        <taxon>Actinomycetes</taxon>
        <taxon>Kitasatosporales</taxon>
        <taxon>Streptomycetaceae</taxon>
        <taxon>Streptomyces</taxon>
    </lineage>
</organism>
<keyword evidence="2" id="KW-1185">Reference proteome</keyword>
<sequence length="114" mass="12399">MVTHLHTDHTDHADPVAIRKALAPVNGPVVELPHLQPPSPFNAATLPEEAAVAAHILGARIAVPLHYGTLNKAPIYVETPRAVERFEQRARELGIAPLVVPYGEWFEPSVAPVR</sequence>
<evidence type="ECO:0000313" key="1">
    <source>
        <dbReference type="EMBL" id="GCD40528.1"/>
    </source>
</evidence>
<protein>
    <recommendedName>
        <fullName evidence="3">Metallo-beta-lactamase domain-containing protein</fullName>
    </recommendedName>
</protein>
<dbReference type="AlphaFoldDB" id="A0A401VTW1"/>
<evidence type="ECO:0000313" key="2">
    <source>
        <dbReference type="Proteomes" id="UP000286746"/>
    </source>
</evidence>
<gene>
    <name evidence="1" type="ORF">GKJPGBOP_00178</name>
</gene>
<name>A0A401VTW1_STREY</name>
<reference evidence="1 2" key="1">
    <citation type="submission" date="2018-11" db="EMBL/GenBank/DDBJ databases">
        <title>Whole genome sequence of Streptomyces paromomycinus NBRC 15454(T).</title>
        <authorList>
            <person name="Komaki H."/>
            <person name="Tamura T."/>
        </authorList>
    </citation>
    <scope>NUCLEOTIDE SEQUENCE [LARGE SCALE GENOMIC DNA]</scope>
    <source>
        <strain evidence="1 2">NBRC 15454</strain>
    </source>
</reference>
<comment type="caution">
    <text evidence="1">The sequence shown here is derived from an EMBL/GenBank/DDBJ whole genome shotgun (WGS) entry which is preliminary data.</text>
</comment>